<evidence type="ECO:0000313" key="1">
    <source>
        <dbReference type="EMBL" id="CAE7516923.1"/>
    </source>
</evidence>
<dbReference type="EMBL" id="CAJNDS010002537">
    <property type="protein sequence ID" value="CAE7516923.1"/>
    <property type="molecule type" value="Genomic_DNA"/>
</dbReference>
<reference evidence="1" key="1">
    <citation type="submission" date="2021-02" db="EMBL/GenBank/DDBJ databases">
        <authorList>
            <person name="Dougan E. K."/>
            <person name="Rhodes N."/>
            <person name="Thang M."/>
            <person name="Chan C."/>
        </authorList>
    </citation>
    <scope>NUCLEOTIDE SEQUENCE</scope>
</reference>
<dbReference type="SUPFAM" id="SSF53098">
    <property type="entry name" value="Ribonuclease H-like"/>
    <property type="match status" value="1"/>
</dbReference>
<name>A0A812T9P3_9DINO</name>
<protein>
    <recommendedName>
        <fullName evidence="3">RNase H type-1 domain-containing protein</fullName>
    </recommendedName>
</protein>
<accession>A0A812T9P3</accession>
<dbReference type="InterPro" id="IPR036397">
    <property type="entry name" value="RNaseH_sf"/>
</dbReference>
<dbReference type="OrthoDB" id="417339at2759"/>
<dbReference type="Gene3D" id="3.30.420.10">
    <property type="entry name" value="Ribonuclease H-like superfamily/Ribonuclease H"/>
    <property type="match status" value="1"/>
</dbReference>
<organism evidence="1 2">
    <name type="scientific">Symbiodinium natans</name>
    <dbReference type="NCBI Taxonomy" id="878477"/>
    <lineage>
        <taxon>Eukaryota</taxon>
        <taxon>Sar</taxon>
        <taxon>Alveolata</taxon>
        <taxon>Dinophyceae</taxon>
        <taxon>Suessiales</taxon>
        <taxon>Symbiodiniaceae</taxon>
        <taxon>Symbiodinium</taxon>
    </lineage>
</organism>
<proteinExistence type="predicted"/>
<dbReference type="Proteomes" id="UP000604046">
    <property type="component" value="Unassembled WGS sequence"/>
</dbReference>
<evidence type="ECO:0000313" key="2">
    <source>
        <dbReference type="Proteomes" id="UP000604046"/>
    </source>
</evidence>
<dbReference type="InterPro" id="IPR012337">
    <property type="entry name" value="RNaseH-like_sf"/>
</dbReference>
<sequence>MRQMILAADKAERQSALNKLLAMQREDISMLVTYLLSFLLSVHAGLAEDASIRFAAQRWPELLPIAAEVICELGWWIEARGDRICRRDERGYVRSFHVGFDSEKLLHEWLVDWHRRAALDATVRVRRSLHRDGDEEDLAQGLSLPTVPTGSLCVYAGHRKAYEASANRHVRNSALATGCSVWAKAAKQRVPAERIKTCGCGASFPSRPHLLWQCSATEHLRPRCEAPKNRVEERMLARVVPELPAPPCVIGDDEVLEAITVDIEKLLRDKGTVTVGTDGSVVSEVAAWAVAIHGGGTHASGVIGEDQSPYRAEVEGIRRLLLAASSCTGSGRLVIISDCKSAIDTAFGRGQATLLVAEVEALLAAVCGLGIEVTLHWVPSHGKLAPTRWRPPPGGELLARFLNDAADRAAKAHAGLRARRSAREACLAARAGAAEWETQAITGLAKIAEFYDLQ</sequence>
<dbReference type="GO" id="GO:0003676">
    <property type="term" value="F:nucleic acid binding"/>
    <property type="evidence" value="ECO:0007669"/>
    <property type="project" value="InterPro"/>
</dbReference>
<dbReference type="AlphaFoldDB" id="A0A812T9P3"/>
<keyword evidence="2" id="KW-1185">Reference proteome</keyword>
<evidence type="ECO:0008006" key="3">
    <source>
        <dbReference type="Google" id="ProtNLM"/>
    </source>
</evidence>
<gene>
    <name evidence="1" type="ORF">SNAT2548_LOCUS28935</name>
</gene>
<comment type="caution">
    <text evidence="1">The sequence shown here is derived from an EMBL/GenBank/DDBJ whole genome shotgun (WGS) entry which is preliminary data.</text>
</comment>